<keyword evidence="1" id="KW-0812">Transmembrane</keyword>
<dbReference type="Pfam" id="PF13472">
    <property type="entry name" value="Lipase_GDSL_2"/>
    <property type="match status" value="1"/>
</dbReference>
<evidence type="ECO:0000259" key="2">
    <source>
        <dbReference type="Pfam" id="PF13472"/>
    </source>
</evidence>
<dbReference type="InterPro" id="IPR036514">
    <property type="entry name" value="SGNH_hydro_sf"/>
</dbReference>
<keyword evidence="1" id="KW-0472">Membrane</keyword>
<accession>A0A1H9CQ53</accession>
<dbReference type="Proteomes" id="UP000198833">
    <property type="component" value="Unassembled WGS sequence"/>
</dbReference>
<keyword evidence="1" id="KW-1133">Transmembrane helix</keyword>
<reference evidence="3 4" key="1">
    <citation type="submission" date="2016-10" db="EMBL/GenBank/DDBJ databases">
        <authorList>
            <person name="de Groot N.N."/>
        </authorList>
    </citation>
    <scope>NUCLEOTIDE SEQUENCE [LARGE SCALE GENOMIC DNA]</scope>
    <source>
        <strain evidence="3 4">DSM 15695</strain>
    </source>
</reference>
<dbReference type="OrthoDB" id="2513075at2"/>
<dbReference type="InterPro" id="IPR013830">
    <property type="entry name" value="SGNH_hydro"/>
</dbReference>
<feature type="transmembrane region" description="Helical" evidence="1">
    <location>
        <begin position="6"/>
        <end position="27"/>
    </location>
</feature>
<sequence>MAQRNYQWMILISIIAALAGGFTGYYYQHQPAPEKLALSLGIADIGSANTDFIGQFPMSQHHMNRRTLFDQLKPSTGQTIFLGDEIIEEAEWRDLLGQSDILNRGIDLDTVAGVKDRLPQLLDQQPQQIILSIGRQDILQNSDYFQRDFEEILALIKEDSPQTKLIVMDLIPLSQSYANSDKLNPVIEQFNKQLSDLQKEYAFELVAIGAELTDSEGFLAEEYSADGWQLNGQAYQKIVQALKPLLKGGE</sequence>
<name>A0A1H9CQ53_9LACT</name>
<evidence type="ECO:0000313" key="3">
    <source>
        <dbReference type="EMBL" id="SEQ03325.1"/>
    </source>
</evidence>
<feature type="domain" description="SGNH hydrolase-type esterase" evidence="2">
    <location>
        <begin position="92"/>
        <end position="236"/>
    </location>
</feature>
<dbReference type="RefSeq" id="WP_092571290.1">
    <property type="nucleotide sequence ID" value="NZ_CALUDV010000003.1"/>
</dbReference>
<keyword evidence="4" id="KW-1185">Reference proteome</keyword>
<organism evidence="3 4">
    <name type="scientific">Ignavigranum ruoffiae</name>
    <dbReference type="NCBI Taxonomy" id="89093"/>
    <lineage>
        <taxon>Bacteria</taxon>
        <taxon>Bacillati</taxon>
        <taxon>Bacillota</taxon>
        <taxon>Bacilli</taxon>
        <taxon>Lactobacillales</taxon>
        <taxon>Aerococcaceae</taxon>
        <taxon>Ignavigranum</taxon>
    </lineage>
</organism>
<proteinExistence type="predicted"/>
<dbReference type="Gene3D" id="3.40.50.1110">
    <property type="entry name" value="SGNH hydrolase"/>
    <property type="match status" value="1"/>
</dbReference>
<evidence type="ECO:0000313" key="4">
    <source>
        <dbReference type="Proteomes" id="UP000198833"/>
    </source>
</evidence>
<protein>
    <submittedName>
        <fullName evidence="3">Lysophospholipase L1</fullName>
    </submittedName>
</protein>
<dbReference type="EMBL" id="FOEN01000004">
    <property type="protein sequence ID" value="SEQ03325.1"/>
    <property type="molecule type" value="Genomic_DNA"/>
</dbReference>
<evidence type="ECO:0000256" key="1">
    <source>
        <dbReference type="SAM" id="Phobius"/>
    </source>
</evidence>
<dbReference type="SUPFAM" id="SSF52266">
    <property type="entry name" value="SGNH hydrolase"/>
    <property type="match status" value="1"/>
</dbReference>
<gene>
    <name evidence="3" type="ORF">SAMN04488558_104106</name>
</gene>
<dbReference type="STRING" id="89093.SAMN04488558_104106"/>
<dbReference type="AlphaFoldDB" id="A0A1H9CQ53"/>